<accession>A0A3M0ADW7</accession>
<keyword evidence="2" id="KW-0808">Transferase</keyword>
<gene>
    <name evidence="2" type="ORF">DFR27_0748</name>
</gene>
<dbReference type="EMBL" id="REFJ01000002">
    <property type="protein sequence ID" value="RMA80958.1"/>
    <property type="molecule type" value="Genomic_DNA"/>
</dbReference>
<dbReference type="OrthoDB" id="9799601at2"/>
<feature type="domain" description="N-acetyltransferase" evidence="1">
    <location>
        <begin position="4"/>
        <end position="145"/>
    </location>
</feature>
<dbReference type="GO" id="GO:0016747">
    <property type="term" value="F:acyltransferase activity, transferring groups other than amino-acyl groups"/>
    <property type="evidence" value="ECO:0007669"/>
    <property type="project" value="InterPro"/>
</dbReference>
<evidence type="ECO:0000313" key="3">
    <source>
        <dbReference type="Proteomes" id="UP000267187"/>
    </source>
</evidence>
<organism evidence="2 3">
    <name type="scientific">Umboniibacter marinipuniceus</name>
    <dbReference type="NCBI Taxonomy" id="569599"/>
    <lineage>
        <taxon>Bacteria</taxon>
        <taxon>Pseudomonadati</taxon>
        <taxon>Pseudomonadota</taxon>
        <taxon>Gammaproteobacteria</taxon>
        <taxon>Cellvibrionales</taxon>
        <taxon>Cellvibrionaceae</taxon>
        <taxon>Umboniibacter</taxon>
    </lineage>
</organism>
<dbReference type="PROSITE" id="PS51186">
    <property type="entry name" value="GNAT"/>
    <property type="match status" value="1"/>
</dbReference>
<dbReference type="RefSeq" id="WP_121876130.1">
    <property type="nucleotide sequence ID" value="NZ_REFJ01000002.1"/>
</dbReference>
<dbReference type="InterPro" id="IPR000182">
    <property type="entry name" value="GNAT_dom"/>
</dbReference>
<dbReference type="Proteomes" id="UP000267187">
    <property type="component" value="Unassembled WGS sequence"/>
</dbReference>
<proteinExistence type="predicted"/>
<dbReference type="CDD" id="cd04301">
    <property type="entry name" value="NAT_SF"/>
    <property type="match status" value="1"/>
</dbReference>
<comment type="caution">
    <text evidence="2">The sequence shown here is derived from an EMBL/GenBank/DDBJ whole genome shotgun (WGS) entry which is preliminary data.</text>
</comment>
<dbReference type="Gene3D" id="3.40.630.30">
    <property type="match status" value="1"/>
</dbReference>
<sequence>MQNEVVLIQDEEDITLCFDAFKALRPHLNKQDFIEQVARQAKDSYQIVAIKKDGVVPSAAGFRITEFLAWGKVLYIDDLTTCEEYRGNGYASTLMDWLINHAKENGCEALHLDTGHHRHVAHKLYLKKGLSITSHHLSIGGLQNA</sequence>
<evidence type="ECO:0000313" key="2">
    <source>
        <dbReference type="EMBL" id="RMA80958.1"/>
    </source>
</evidence>
<evidence type="ECO:0000259" key="1">
    <source>
        <dbReference type="PROSITE" id="PS51186"/>
    </source>
</evidence>
<protein>
    <submittedName>
        <fullName evidence="2">Acetyltransferase (GNAT) family protein</fullName>
    </submittedName>
</protein>
<name>A0A3M0ADW7_9GAMM</name>
<dbReference type="AlphaFoldDB" id="A0A3M0ADW7"/>
<dbReference type="SUPFAM" id="SSF55729">
    <property type="entry name" value="Acyl-CoA N-acyltransferases (Nat)"/>
    <property type="match status" value="1"/>
</dbReference>
<dbReference type="InterPro" id="IPR016181">
    <property type="entry name" value="Acyl_CoA_acyltransferase"/>
</dbReference>
<keyword evidence="3" id="KW-1185">Reference proteome</keyword>
<dbReference type="Pfam" id="PF00583">
    <property type="entry name" value="Acetyltransf_1"/>
    <property type="match status" value="1"/>
</dbReference>
<reference evidence="2 3" key="1">
    <citation type="submission" date="2018-10" db="EMBL/GenBank/DDBJ databases">
        <title>Genomic Encyclopedia of Type Strains, Phase IV (KMG-IV): sequencing the most valuable type-strain genomes for metagenomic binning, comparative biology and taxonomic classification.</title>
        <authorList>
            <person name="Goeker M."/>
        </authorList>
    </citation>
    <scope>NUCLEOTIDE SEQUENCE [LARGE SCALE GENOMIC DNA]</scope>
    <source>
        <strain evidence="2 3">DSM 25080</strain>
    </source>
</reference>